<dbReference type="Proteomes" id="UP000198855">
    <property type="component" value="Unassembled WGS sequence"/>
</dbReference>
<sequence length="31" mass="3387">MNLRLGLEPREFVAFAEAATVVGASKEDVHE</sequence>
<evidence type="ECO:0000313" key="1">
    <source>
        <dbReference type="EMBL" id="SFD78925.1"/>
    </source>
</evidence>
<gene>
    <name evidence="1" type="ORF">SAMN05216378_1432</name>
</gene>
<reference evidence="2" key="1">
    <citation type="submission" date="2016-10" db="EMBL/GenBank/DDBJ databases">
        <authorList>
            <person name="Varghese N."/>
            <person name="Submissions S."/>
        </authorList>
    </citation>
    <scope>NUCLEOTIDE SEQUENCE [LARGE SCALE GENOMIC DNA]</scope>
    <source>
        <strain evidence="2">CGMCC 1.10784</strain>
    </source>
</reference>
<dbReference type="EMBL" id="FOMT01000001">
    <property type="protein sequence ID" value="SFD78925.1"/>
    <property type="molecule type" value="Genomic_DNA"/>
</dbReference>
<accession>A0A1I1V7V0</accession>
<keyword evidence="2" id="KW-1185">Reference proteome</keyword>
<evidence type="ECO:0000313" key="2">
    <source>
        <dbReference type="Proteomes" id="UP000198855"/>
    </source>
</evidence>
<name>A0A1I1V7V0_9BACL</name>
<dbReference type="STRING" id="1045775.SAMN05216378_1432"/>
<proteinExistence type="predicted"/>
<protein>
    <submittedName>
        <fullName evidence="1">Uncharacterized protein</fullName>
    </submittedName>
</protein>
<dbReference type="AlphaFoldDB" id="A0A1I1V7V0"/>
<organism evidence="1 2">
    <name type="scientific">Paenibacillus catalpae</name>
    <dbReference type="NCBI Taxonomy" id="1045775"/>
    <lineage>
        <taxon>Bacteria</taxon>
        <taxon>Bacillati</taxon>
        <taxon>Bacillota</taxon>
        <taxon>Bacilli</taxon>
        <taxon>Bacillales</taxon>
        <taxon>Paenibacillaceae</taxon>
        <taxon>Paenibacillus</taxon>
    </lineage>
</organism>